<dbReference type="PANTHER" id="PTHR47861:SF3">
    <property type="entry name" value="FKBP-TYPE PEPTIDYL-PROLYL CIS-TRANS ISOMERASE SLYD"/>
    <property type="match status" value="1"/>
</dbReference>
<proteinExistence type="inferred from homology"/>
<dbReference type="RefSeq" id="WP_228231629.1">
    <property type="nucleotide sequence ID" value="NZ_JAJGMW010000033.1"/>
</dbReference>
<sequence>METQEKNTKRKVKNNDTVKVHYTGKLTNGQIFDSSVDKQPLEFQLGQGMIIPGFEQGLIDMTEKEKKTVTIPEAEAYGEVRKELFQEVPKSDLPSEIDPQVGMGLMAKNPDGTERQLRVAEVRSESIVIDANHPLAGQDLVFDLELVEIK</sequence>
<comment type="caution">
    <text evidence="12">The sequence shown here is derived from an EMBL/GenBank/DDBJ whole genome shotgun (WGS) entry which is preliminary data.</text>
</comment>
<accession>A0ABS8GXP3</accession>
<keyword evidence="6" id="KW-0143">Chaperone</keyword>
<comment type="catalytic activity">
    <reaction evidence="1 9 10">
        <text>[protein]-peptidylproline (omega=180) = [protein]-peptidylproline (omega=0)</text>
        <dbReference type="Rhea" id="RHEA:16237"/>
        <dbReference type="Rhea" id="RHEA-COMP:10747"/>
        <dbReference type="Rhea" id="RHEA-COMP:10748"/>
        <dbReference type="ChEBI" id="CHEBI:83833"/>
        <dbReference type="ChEBI" id="CHEBI:83834"/>
        <dbReference type="EC" id="5.2.1.8"/>
    </reaction>
</comment>
<evidence type="ECO:0000313" key="13">
    <source>
        <dbReference type="Proteomes" id="UP001197770"/>
    </source>
</evidence>
<dbReference type="InterPro" id="IPR001179">
    <property type="entry name" value="PPIase_FKBP_dom"/>
</dbReference>
<organism evidence="12 13">
    <name type="scientific">Leeuwenhoekiella parthenopeia</name>
    <dbReference type="NCBI Taxonomy" id="2890320"/>
    <lineage>
        <taxon>Bacteria</taxon>
        <taxon>Pseudomonadati</taxon>
        <taxon>Bacteroidota</taxon>
        <taxon>Flavobacteriia</taxon>
        <taxon>Flavobacteriales</taxon>
        <taxon>Flavobacteriaceae</taxon>
        <taxon>Leeuwenhoekiella</taxon>
    </lineage>
</organism>
<dbReference type="Gene3D" id="3.10.50.40">
    <property type="match status" value="1"/>
</dbReference>
<evidence type="ECO:0000256" key="6">
    <source>
        <dbReference type="ARBA" id="ARBA00023186"/>
    </source>
</evidence>
<feature type="domain" description="PPIase FKBP-type" evidence="11">
    <location>
        <begin position="15"/>
        <end position="91"/>
    </location>
</feature>
<comment type="subcellular location">
    <subcellularLocation>
        <location evidence="2">Cytoplasm</location>
    </subcellularLocation>
</comment>
<evidence type="ECO:0000313" key="12">
    <source>
        <dbReference type="EMBL" id="MCC4214571.1"/>
    </source>
</evidence>
<name>A0ABS8GXP3_9FLAO</name>
<dbReference type="PANTHER" id="PTHR47861">
    <property type="entry name" value="FKBP-TYPE PEPTIDYL-PROLYL CIS-TRANS ISOMERASE SLYD"/>
    <property type="match status" value="1"/>
</dbReference>
<keyword evidence="5 9" id="KW-0697">Rotamase</keyword>
<dbReference type="Proteomes" id="UP001197770">
    <property type="component" value="Unassembled WGS sequence"/>
</dbReference>
<evidence type="ECO:0000256" key="3">
    <source>
        <dbReference type="ARBA" id="ARBA00006577"/>
    </source>
</evidence>
<protein>
    <recommendedName>
        <fullName evidence="10">Peptidyl-prolyl cis-trans isomerase</fullName>
        <ecNumber evidence="10">5.2.1.8</ecNumber>
    </recommendedName>
</protein>
<dbReference type="EMBL" id="JAJGMW010000033">
    <property type="protein sequence ID" value="MCC4214571.1"/>
    <property type="molecule type" value="Genomic_DNA"/>
</dbReference>
<dbReference type="EC" id="5.2.1.8" evidence="10"/>
<comment type="function">
    <text evidence="8">Also involved in hydrogenase metallocenter assembly, probably by participating in the nickel insertion step. This function in hydrogenase biosynthesis requires chaperone activity and the presence of the metal-binding domain, but not PPIase activity.</text>
</comment>
<evidence type="ECO:0000256" key="5">
    <source>
        <dbReference type="ARBA" id="ARBA00023110"/>
    </source>
</evidence>
<keyword evidence="4" id="KW-0963">Cytoplasm</keyword>
<evidence type="ECO:0000256" key="1">
    <source>
        <dbReference type="ARBA" id="ARBA00000971"/>
    </source>
</evidence>
<dbReference type="SUPFAM" id="SSF54534">
    <property type="entry name" value="FKBP-like"/>
    <property type="match status" value="1"/>
</dbReference>
<keyword evidence="13" id="KW-1185">Reference proteome</keyword>
<dbReference type="InterPro" id="IPR046357">
    <property type="entry name" value="PPIase_dom_sf"/>
</dbReference>
<gene>
    <name evidence="12" type="ORF">LLW17_17740</name>
</gene>
<dbReference type="PROSITE" id="PS50059">
    <property type="entry name" value="FKBP_PPIASE"/>
    <property type="match status" value="1"/>
</dbReference>
<evidence type="ECO:0000256" key="10">
    <source>
        <dbReference type="RuleBase" id="RU003915"/>
    </source>
</evidence>
<dbReference type="Pfam" id="PF00254">
    <property type="entry name" value="FKBP_C"/>
    <property type="match status" value="1"/>
</dbReference>
<evidence type="ECO:0000256" key="2">
    <source>
        <dbReference type="ARBA" id="ARBA00004496"/>
    </source>
</evidence>
<reference evidence="12 13" key="1">
    <citation type="submission" date="2021-11" db="EMBL/GenBank/DDBJ databases">
        <title>Seasonal and diel survey of microbial diversity of the Tyrrhenian coast.</title>
        <authorList>
            <person name="Gattoni G."/>
            <person name="Corral P."/>
        </authorList>
    </citation>
    <scope>NUCLEOTIDE SEQUENCE [LARGE SCALE GENOMIC DNA]</scope>
    <source>
        <strain evidence="12 13">Mr9</strain>
    </source>
</reference>
<keyword evidence="7 9" id="KW-0413">Isomerase</keyword>
<dbReference type="GO" id="GO:0016853">
    <property type="term" value="F:isomerase activity"/>
    <property type="evidence" value="ECO:0007669"/>
    <property type="project" value="UniProtKB-KW"/>
</dbReference>
<evidence type="ECO:0000256" key="7">
    <source>
        <dbReference type="ARBA" id="ARBA00023235"/>
    </source>
</evidence>
<evidence type="ECO:0000256" key="8">
    <source>
        <dbReference type="ARBA" id="ARBA00037071"/>
    </source>
</evidence>
<evidence type="ECO:0000256" key="9">
    <source>
        <dbReference type="PROSITE-ProRule" id="PRU00277"/>
    </source>
</evidence>
<comment type="similarity">
    <text evidence="3 10">Belongs to the FKBP-type PPIase family.</text>
</comment>
<evidence type="ECO:0000256" key="4">
    <source>
        <dbReference type="ARBA" id="ARBA00022490"/>
    </source>
</evidence>
<evidence type="ECO:0000259" key="11">
    <source>
        <dbReference type="PROSITE" id="PS50059"/>
    </source>
</evidence>